<accession>A0A8T3YKM7</accession>
<dbReference type="SUPFAM" id="SSF53271">
    <property type="entry name" value="PRTase-like"/>
    <property type="match status" value="1"/>
</dbReference>
<comment type="pathway">
    <text evidence="1 6">Pyrimidine metabolism; UMP biosynthesis via de novo pathway; UMP from orotate: step 1/2.</text>
</comment>
<comment type="subunit">
    <text evidence="6">Homodimer.</text>
</comment>
<feature type="binding site" description="in other chain" evidence="6">
    <location>
        <position position="96"/>
    </location>
    <ligand>
        <name>5-phospho-alpha-D-ribose 1-diphosphate</name>
        <dbReference type="ChEBI" id="CHEBI:58017"/>
        <note>ligand shared between dimeric partners</note>
    </ligand>
</feature>
<dbReference type="InterPro" id="IPR029057">
    <property type="entry name" value="PRTase-like"/>
</dbReference>
<comment type="caution">
    <text evidence="6">Lacks conserved residue(s) required for the propagation of feature annotation.</text>
</comment>
<keyword evidence="5 6" id="KW-0665">Pyrimidine biosynthesis</keyword>
<evidence type="ECO:0000256" key="2">
    <source>
        <dbReference type="ARBA" id="ARBA00011971"/>
    </source>
</evidence>
<keyword evidence="6" id="KW-0460">Magnesium</keyword>
<dbReference type="Proteomes" id="UP000732298">
    <property type="component" value="Unassembled WGS sequence"/>
</dbReference>
<protein>
    <recommendedName>
        <fullName evidence="2 6">Orotate phosphoribosyltransferase</fullName>
        <shortName evidence="6">OPRT</shortName>
        <shortName evidence="6">OPRTase</shortName>
        <ecNumber evidence="2 6">2.4.2.10</ecNumber>
    </recommendedName>
</protein>
<dbReference type="EC" id="2.4.2.10" evidence="2 6"/>
<evidence type="ECO:0000256" key="6">
    <source>
        <dbReference type="HAMAP-Rule" id="MF_01208"/>
    </source>
</evidence>
<keyword evidence="3 6" id="KW-0328">Glycosyltransferase</keyword>
<organism evidence="7 8">
    <name type="scientific">Candidatus Iainarchaeum sp</name>
    <dbReference type="NCBI Taxonomy" id="3101447"/>
    <lineage>
        <taxon>Archaea</taxon>
        <taxon>Candidatus Iainarchaeota</taxon>
        <taxon>Candidatus Iainarchaeia</taxon>
        <taxon>Candidatus Iainarchaeales</taxon>
        <taxon>Candidatus Iainarchaeaceae</taxon>
        <taxon>Candidatus Iainarchaeum</taxon>
    </lineage>
</organism>
<comment type="caution">
    <text evidence="7">The sequence shown here is derived from an EMBL/GenBank/DDBJ whole genome shotgun (WGS) entry which is preliminary data.</text>
</comment>
<dbReference type="PANTHER" id="PTHR19278">
    <property type="entry name" value="OROTATE PHOSPHORIBOSYLTRANSFERASE"/>
    <property type="match status" value="1"/>
</dbReference>
<gene>
    <name evidence="6" type="primary">pyrE</name>
    <name evidence="7" type="ORF">HY544_03770</name>
</gene>
<dbReference type="InterPro" id="IPR000836">
    <property type="entry name" value="PRTase_dom"/>
</dbReference>
<dbReference type="PANTHER" id="PTHR19278:SF9">
    <property type="entry name" value="URIDINE 5'-MONOPHOSPHATE SYNTHASE"/>
    <property type="match status" value="1"/>
</dbReference>
<dbReference type="AlphaFoldDB" id="A0A8T3YKM7"/>
<feature type="binding site" evidence="6">
    <location>
        <position position="99"/>
    </location>
    <ligand>
        <name>5-phospho-alpha-D-ribose 1-diphosphate</name>
        <dbReference type="ChEBI" id="CHEBI:58017"/>
        <note>ligand shared between dimeric partners</note>
    </ligand>
</feature>
<feature type="binding site" description="in other chain" evidence="6">
    <location>
        <begin position="121"/>
        <end position="129"/>
    </location>
    <ligand>
        <name>5-phospho-alpha-D-ribose 1-diphosphate</name>
        <dbReference type="ChEBI" id="CHEBI:58017"/>
        <note>ligand shared between dimeric partners</note>
    </ligand>
</feature>
<comment type="function">
    <text evidence="6">Catalyzes the transfer of a ribosyl phosphate group from 5-phosphoribose 1-diphosphate to orotate, leading to the formation of orotidine monophosphate (OMP).</text>
</comment>
<evidence type="ECO:0000256" key="3">
    <source>
        <dbReference type="ARBA" id="ARBA00022676"/>
    </source>
</evidence>
<evidence type="ECO:0000313" key="7">
    <source>
        <dbReference type="EMBL" id="MBI4210595.1"/>
    </source>
</evidence>
<comment type="catalytic activity">
    <reaction evidence="6">
        <text>orotidine 5'-phosphate + diphosphate = orotate + 5-phospho-alpha-D-ribose 1-diphosphate</text>
        <dbReference type="Rhea" id="RHEA:10380"/>
        <dbReference type="ChEBI" id="CHEBI:30839"/>
        <dbReference type="ChEBI" id="CHEBI:33019"/>
        <dbReference type="ChEBI" id="CHEBI:57538"/>
        <dbReference type="ChEBI" id="CHEBI:58017"/>
        <dbReference type="EC" id="2.4.2.10"/>
    </reaction>
</comment>
<feature type="binding site" evidence="6">
    <location>
        <position position="125"/>
    </location>
    <ligand>
        <name>orotate</name>
        <dbReference type="ChEBI" id="CHEBI:30839"/>
    </ligand>
</feature>
<sequence>MDEHRNEMEELALKLHEIGAVKFGLFTLKSGMKSPIYVDLRVLVSFPEALKMTGRQLAEKAADLKFDCIAGIPFAAISIATAVSLEKGWRMVFPRKDVKEYGTKALVEGKFSPGETVLVIDDLITTGASKFEAIAPLEKSGLKVNDILVLIDREQGGKEELAKSGLKLHAVFTITGILEILHRKRKIEDALYENAKRYFANPEKWQAGA</sequence>
<comment type="similarity">
    <text evidence="6">Belongs to the purine/pyrimidine phosphoribosyltransferase family. PyrE subfamily.</text>
</comment>
<dbReference type="Gene3D" id="3.40.50.2020">
    <property type="match status" value="1"/>
</dbReference>
<name>A0A8T3YKM7_9ARCH</name>
<dbReference type="GO" id="GO:0044205">
    <property type="term" value="P:'de novo' UMP biosynthetic process"/>
    <property type="evidence" value="ECO:0007669"/>
    <property type="project" value="UniProtKB-UniRule"/>
</dbReference>
<dbReference type="InterPro" id="IPR023031">
    <property type="entry name" value="OPRT"/>
</dbReference>
<evidence type="ECO:0000313" key="8">
    <source>
        <dbReference type="Proteomes" id="UP000732298"/>
    </source>
</evidence>
<evidence type="ECO:0000256" key="4">
    <source>
        <dbReference type="ARBA" id="ARBA00022679"/>
    </source>
</evidence>
<evidence type="ECO:0000256" key="1">
    <source>
        <dbReference type="ARBA" id="ARBA00004889"/>
    </source>
</evidence>
<feature type="binding site" evidence="6">
    <location>
        <position position="153"/>
    </location>
    <ligand>
        <name>orotate</name>
        <dbReference type="ChEBI" id="CHEBI:30839"/>
    </ligand>
</feature>
<dbReference type="GO" id="GO:0004590">
    <property type="term" value="F:orotidine-5'-phosphate decarboxylase activity"/>
    <property type="evidence" value="ECO:0007669"/>
    <property type="project" value="TreeGrafter"/>
</dbReference>
<proteinExistence type="inferred from homology"/>
<dbReference type="EMBL" id="JACQPB010000038">
    <property type="protein sequence ID" value="MBI4210595.1"/>
    <property type="molecule type" value="Genomic_DNA"/>
</dbReference>
<feature type="binding site" evidence="6">
    <location>
        <position position="95"/>
    </location>
    <ligand>
        <name>5-phospho-alpha-D-ribose 1-diphosphate</name>
        <dbReference type="ChEBI" id="CHEBI:58017"/>
        <note>ligand shared between dimeric partners</note>
    </ligand>
</feature>
<dbReference type="GO" id="GO:0004588">
    <property type="term" value="F:orotate phosphoribosyltransferase activity"/>
    <property type="evidence" value="ECO:0007669"/>
    <property type="project" value="UniProtKB-UniRule"/>
</dbReference>
<dbReference type="CDD" id="cd06223">
    <property type="entry name" value="PRTases_typeI"/>
    <property type="match status" value="1"/>
</dbReference>
<dbReference type="HAMAP" id="MF_01208">
    <property type="entry name" value="PyrE"/>
    <property type="match status" value="1"/>
</dbReference>
<evidence type="ECO:0000256" key="5">
    <source>
        <dbReference type="ARBA" id="ARBA00022975"/>
    </source>
</evidence>
<dbReference type="NCBIfam" id="TIGR00336">
    <property type="entry name" value="pyrE"/>
    <property type="match status" value="1"/>
</dbReference>
<dbReference type="InterPro" id="IPR004467">
    <property type="entry name" value="Or_phspho_trans_dom"/>
</dbReference>
<keyword evidence="4 6" id="KW-0808">Transferase</keyword>
<reference evidence="7" key="1">
    <citation type="submission" date="2020-07" db="EMBL/GenBank/DDBJ databases">
        <title>Huge and variable diversity of episymbiotic CPR bacteria and DPANN archaea in groundwater ecosystems.</title>
        <authorList>
            <person name="He C.Y."/>
            <person name="Keren R."/>
            <person name="Whittaker M."/>
            <person name="Farag I.F."/>
            <person name="Doudna J."/>
            <person name="Cate J.H.D."/>
            <person name="Banfield J.F."/>
        </authorList>
    </citation>
    <scope>NUCLEOTIDE SEQUENCE</scope>
    <source>
        <strain evidence="7">NC_groundwater_1296_Ag_S-0.2um_52_80</strain>
    </source>
</reference>
<comment type="cofactor">
    <cofactor evidence="6">
        <name>Mg(2+)</name>
        <dbReference type="ChEBI" id="CHEBI:18420"/>
    </cofactor>
</comment>
<dbReference type="GO" id="GO:0000287">
    <property type="term" value="F:magnesium ion binding"/>
    <property type="evidence" value="ECO:0007669"/>
    <property type="project" value="UniProtKB-UniRule"/>
</dbReference>
<dbReference type="GO" id="GO:0019856">
    <property type="term" value="P:pyrimidine nucleobase biosynthetic process"/>
    <property type="evidence" value="ECO:0007669"/>
    <property type="project" value="TreeGrafter"/>
</dbReference>